<dbReference type="AlphaFoldDB" id="A0A0K0XRZ7"/>
<dbReference type="OrthoDB" id="5801640at2"/>
<proteinExistence type="predicted"/>
<reference evidence="1 2" key="1">
    <citation type="submission" date="2015-07" db="EMBL/GenBank/DDBJ databases">
        <authorList>
            <person name="Noorani M."/>
        </authorList>
    </citation>
    <scope>NUCLEOTIDE SEQUENCE [LARGE SCALE GENOMIC DNA]</scope>
    <source>
        <strain evidence="1 2">KCTC 42284</strain>
    </source>
</reference>
<dbReference type="STRING" id="1579979.WM2015_5"/>
<evidence type="ECO:0000313" key="2">
    <source>
        <dbReference type="Proteomes" id="UP000066624"/>
    </source>
</evidence>
<dbReference type="RefSeq" id="WP_049724117.1">
    <property type="nucleotide sequence ID" value="NZ_CP012154.1"/>
</dbReference>
<evidence type="ECO:0000313" key="1">
    <source>
        <dbReference type="EMBL" id="AKS40396.1"/>
    </source>
</evidence>
<dbReference type="EMBL" id="CP012154">
    <property type="protein sequence ID" value="AKS40396.1"/>
    <property type="molecule type" value="Genomic_DNA"/>
</dbReference>
<gene>
    <name evidence="1" type="ORF">WM2015_5</name>
</gene>
<protein>
    <submittedName>
        <fullName evidence="1">Uncharacterized protein</fullName>
    </submittedName>
</protein>
<accession>A0A0K0XRZ7</accession>
<organism evidence="1 2">
    <name type="scientific">Wenzhouxiangella marina</name>
    <dbReference type="NCBI Taxonomy" id="1579979"/>
    <lineage>
        <taxon>Bacteria</taxon>
        <taxon>Pseudomonadati</taxon>
        <taxon>Pseudomonadota</taxon>
        <taxon>Gammaproteobacteria</taxon>
        <taxon>Chromatiales</taxon>
        <taxon>Wenzhouxiangellaceae</taxon>
        <taxon>Wenzhouxiangella</taxon>
    </lineage>
</organism>
<sequence length="158" mass="17507">MPRSRAPILIQRELLLNGAEPSADELERLVAFQRQGHSVLLVAIQPARWRPTRRLVDHDLALQQDLQQRIRRAGAELDGVVYLEAGLFSSKRARRREIDQLAARYNVAAADLVFLGCEPALLDLIIRCGGKSLAIDCRGPSGSVPFKSLQAGLESLYP</sequence>
<keyword evidence="2" id="KW-1185">Reference proteome</keyword>
<name>A0A0K0XRZ7_9GAMM</name>
<dbReference type="Proteomes" id="UP000066624">
    <property type="component" value="Chromosome"/>
</dbReference>
<dbReference type="KEGG" id="wma:WM2015_5"/>